<feature type="compositionally biased region" description="Polar residues" evidence="1">
    <location>
        <begin position="615"/>
        <end position="630"/>
    </location>
</feature>
<feature type="region of interest" description="Disordered" evidence="1">
    <location>
        <begin position="544"/>
        <end position="584"/>
    </location>
</feature>
<feature type="compositionally biased region" description="Basic and acidic residues" evidence="1">
    <location>
        <begin position="484"/>
        <end position="494"/>
    </location>
</feature>
<dbReference type="SMART" id="SM01162">
    <property type="entry name" value="DUF1771"/>
    <property type="match status" value="1"/>
</dbReference>
<feature type="compositionally biased region" description="Basic and acidic residues" evidence="1">
    <location>
        <begin position="276"/>
        <end position="294"/>
    </location>
</feature>
<dbReference type="InterPro" id="IPR036063">
    <property type="entry name" value="Smr_dom_sf"/>
</dbReference>
<feature type="region of interest" description="Disordered" evidence="1">
    <location>
        <begin position="275"/>
        <end position="294"/>
    </location>
</feature>
<dbReference type="Pfam" id="PF08590">
    <property type="entry name" value="DUF1771"/>
    <property type="match status" value="1"/>
</dbReference>
<dbReference type="InterPro" id="IPR002625">
    <property type="entry name" value="Smr_dom"/>
</dbReference>
<dbReference type="CDD" id="cd14279">
    <property type="entry name" value="CUE"/>
    <property type="match status" value="1"/>
</dbReference>
<evidence type="ECO:0000259" key="3">
    <source>
        <dbReference type="PROSITE" id="PS51140"/>
    </source>
</evidence>
<dbReference type="PROSITE" id="PS50828">
    <property type="entry name" value="SMR"/>
    <property type="match status" value="1"/>
</dbReference>
<dbReference type="InterPro" id="IPR013899">
    <property type="entry name" value="DUF1771"/>
</dbReference>
<feature type="region of interest" description="Disordered" evidence="1">
    <location>
        <begin position="429"/>
        <end position="525"/>
    </location>
</feature>
<feature type="region of interest" description="Disordered" evidence="1">
    <location>
        <begin position="157"/>
        <end position="186"/>
    </location>
</feature>
<keyword evidence="5" id="KW-1185">Reference proteome</keyword>
<sequence>MTFSVTSMERYIYDPSKIGEAHQWNKHRAIQRLKQGKTPIIIDNTNLQAWEMKPYVQLALQYGYEVTILDVGTPWKLNSKELARKNIHGVPAKKIEEMKDRYEQNVKLEDLIADLQGLEVTQQSPSRNAPAKIKEDNVTEKSSKGIDIASKCSPFKTKKKPVIDPSAEESLTVESSEFDSSMKEEEVFDSDEDVVIEGYDDKITPISIHTSKNEMQVSHFDQNISVSGAKIEEAPPDNQKNIIDTAVSEEIGNEVNAFTENLDSPIDLTLALQTSDQKEEKREDHAHCSEHKSDITHANVLESGSDAYDEIKIQTLLDEACKSIDFSKSEEEWDNLTSQIAGEDFSDEKFNDLVTSFGSALKKQIKNKGPIGVAKTEDDNVTCDTINEDSAMYDFCSTMEDKTGQPLSALITKLTKNEDSPDITSIHLIGETNNESQTNSLSRNSVDVKEEKHVNNPISVKDGNSGLGNDKQKHDSFAKLTPNKSKENSDKNELDLGSEESTATNCFIPDESDKPASVDTTHWQPNSESLTSWECIDVNSGLNSANWDSKSDNMESDKNGSIPKSCRSQRKRMGGDPSKWLKETDTLSENINDEVASWVAVDGGAPEWDRHDSPQKGTSKSSPSRNVVTSTKHHMDEDPQSHTGAISKLRKHRRKNNSSSPNSGGCRKADVVSINDCNTVVDYEGTKTFFKSAETQTLSIDFEALELDHNLYELKVIFGQSHYVPVTTVSSSFSEKGPLTKGGLRLDKGTMTDNLYESSVANSFQTLVAFFPNIPKEDLRDVFEKCKHDSDWAMNVLLDSGYEMSDPSDITAKDLTDADVETDSVSETTNTDDGKNDHSSSDTYDIPCDSFSDEKTRKIKQSQLPEDLAKKIEIEKSFGFSESVDERVLRLTGKQYSDLNMTKIKKSKTRKQHGKRNHSPADIEVKETVEEGGEGAQYITLVMDPLFASQLNMLFGPVGDCEISGDLTHEDRSVVLPLKICEMIHKYWARTVDGKFKHEAEILDSLVRQDEILARKLQEEENAAFNLDEKRDNDVNDSLPEDQPVCFQEIMNLEQALQESLSDRTHEDTSISSQLNLKRLYKEYPHVDPVALKEEYTRSGCKYSITVERLNQRYGKEQGTPKTVIAPEALSRYEQEMIERAQQSSLEEQEQVMSSKQHIEIVPDDPQIYRDEAQSHYHQRQEAFQKAQEAFRRGMKTAAAYYAHIGNLHSEKLREANQRASEKILEAQNAHRKDANCLDLHLLHVPEAISATQAFLHERQRVLIARGIRQMEVSLITGRGAHSAGGQAVLKPSIKEHLQKHGYSFYEANSGMLRVVLRSKSS</sequence>
<gene>
    <name evidence="4" type="ORF">O3P69_003520</name>
</gene>
<evidence type="ECO:0008006" key="6">
    <source>
        <dbReference type="Google" id="ProtNLM"/>
    </source>
</evidence>
<dbReference type="EMBL" id="JARAKH010000011">
    <property type="protein sequence ID" value="KAK8399490.1"/>
    <property type="molecule type" value="Genomic_DNA"/>
</dbReference>
<reference evidence="4 5" key="1">
    <citation type="submission" date="2023-03" db="EMBL/GenBank/DDBJ databases">
        <title>High-quality genome of Scylla paramamosain provides insights in environmental adaptation.</title>
        <authorList>
            <person name="Zhang L."/>
        </authorList>
    </citation>
    <scope>NUCLEOTIDE SEQUENCE [LARGE SCALE GENOMIC DNA]</scope>
    <source>
        <strain evidence="4">LZ_2023a</strain>
        <tissue evidence="4">Muscle</tissue>
    </source>
</reference>
<feature type="compositionally biased region" description="Basic and acidic residues" evidence="1">
    <location>
        <begin position="549"/>
        <end position="558"/>
    </location>
</feature>
<comment type="caution">
    <text evidence="4">The sequence shown here is derived from an EMBL/GenBank/DDBJ whole genome shotgun (WGS) entry which is preliminary data.</text>
</comment>
<dbReference type="Pfam" id="PF01713">
    <property type="entry name" value="Smr"/>
    <property type="match status" value="1"/>
</dbReference>
<dbReference type="PANTHER" id="PTHR46535:SF1">
    <property type="entry name" value="NEDD4-BINDING PROTEIN 2"/>
    <property type="match status" value="1"/>
</dbReference>
<feature type="region of interest" description="Disordered" evidence="1">
    <location>
        <begin position="809"/>
        <end position="859"/>
    </location>
</feature>
<evidence type="ECO:0000259" key="2">
    <source>
        <dbReference type="PROSITE" id="PS50828"/>
    </source>
</evidence>
<dbReference type="GO" id="GO:0043130">
    <property type="term" value="F:ubiquitin binding"/>
    <property type="evidence" value="ECO:0007669"/>
    <property type="project" value="InterPro"/>
</dbReference>
<dbReference type="SUPFAM" id="SSF160443">
    <property type="entry name" value="SMR domain-like"/>
    <property type="match status" value="1"/>
</dbReference>
<name>A0AAW0UHE9_SCYPA</name>
<feature type="domain" description="CUE" evidence="3">
    <location>
        <begin position="759"/>
        <end position="806"/>
    </location>
</feature>
<dbReference type="InterPro" id="IPR003892">
    <property type="entry name" value="CUE"/>
</dbReference>
<feature type="domain" description="Smr" evidence="2">
    <location>
        <begin position="1238"/>
        <end position="1318"/>
    </location>
</feature>
<dbReference type="Proteomes" id="UP001487740">
    <property type="component" value="Unassembled WGS sequence"/>
</dbReference>
<dbReference type="Gene3D" id="3.40.50.300">
    <property type="entry name" value="P-loop containing nucleotide triphosphate hydrolases"/>
    <property type="match status" value="1"/>
</dbReference>
<dbReference type="InterPro" id="IPR027417">
    <property type="entry name" value="P-loop_NTPase"/>
</dbReference>
<evidence type="ECO:0000313" key="5">
    <source>
        <dbReference type="Proteomes" id="UP001487740"/>
    </source>
</evidence>
<feature type="region of interest" description="Disordered" evidence="1">
    <location>
        <begin position="604"/>
        <end position="668"/>
    </location>
</feature>
<protein>
    <recommendedName>
        <fullName evidence="6">NEDD4-binding protein 2</fullName>
    </recommendedName>
</protein>
<feature type="compositionally biased region" description="Polar residues" evidence="1">
    <location>
        <begin position="431"/>
        <end position="445"/>
    </location>
</feature>
<dbReference type="InterPro" id="IPR052772">
    <property type="entry name" value="Endo/PolyKinase_Domain-Protein"/>
</dbReference>
<dbReference type="Gene3D" id="3.30.1370.110">
    <property type="match status" value="1"/>
</dbReference>
<proteinExistence type="predicted"/>
<dbReference type="PROSITE" id="PS51140">
    <property type="entry name" value="CUE"/>
    <property type="match status" value="1"/>
</dbReference>
<dbReference type="PANTHER" id="PTHR46535">
    <property type="entry name" value="NEDD4-BINDING PROTEIN 2"/>
    <property type="match status" value="1"/>
</dbReference>
<dbReference type="Pfam" id="PF13671">
    <property type="entry name" value="AAA_33"/>
    <property type="match status" value="1"/>
</dbReference>
<dbReference type="SMART" id="SM00463">
    <property type="entry name" value="SMR"/>
    <property type="match status" value="1"/>
</dbReference>
<evidence type="ECO:0000256" key="1">
    <source>
        <dbReference type="SAM" id="MobiDB-lite"/>
    </source>
</evidence>
<organism evidence="4 5">
    <name type="scientific">Scylla paramamosain</name>
    <name type="common">Mud crab</name>
    <dbReference type="NCBI Taxonomy" id="85552"/>
    <lineage>
        <taxon>Eukaryota</taxon>
        <taxon>Metazoa</taxon>
        <taxon>Ecdysozoa</taxon>
        <taxon>Arthropoda</taxon>
        <taxon>Crustacea</taxon>
        <taxon>Multicrustacea</taxon>
        <taxon>Malacostraca</taxon>
        <taxon>Eumalacostraca</taxon>
        <taxon>Eucarida</taxon>
        <taxon>Decapoda</taxon>
        <taxon>Pleocyemata</taxon>
        <taxon>Brachyura</taxon>
        <taxon>Eubrachyura</taxon>
        <taxon>Portunoidea</taxon>
        <taxon>Portunidae</taxon>
        <taxon>Portuninae</taxon>
        <taxon>Scylla</taxon>
    </lineage>
</organism>
<dbReference type="GO" id="GO:0004519">
    <property type="term" value="F:endonuclease activity"/>
    <property type="evidence" value="ECO:0007669"/>
    <property type="project" value="TreeGrafter"/>
</dbReference>
<dbReference type="GO" id="GO:0005634">
    <property type="term" value="C:nucleus"/>
    <property type="evidence" value="ECO:0007669"/>
    <property type="project" value="TreeGrafter"/>
</dbReference>
<evidence type="ECO:0000313" key="4">
    <source>
        <dbReference type="EMBL" id="KAK8399490.1"/>
    </source>
</evidence>
<accession>A0AAW0UHE9</accession>